<organism evidence="3 4">
    <name type="scientific">Stygiobacter electus</name>
    <dbReference type="NCBI Taxonomy" id="3032292"/>
    <lineage>
        <taxon>Bacteria</taxon>
        <taxon>Pseudomonadati</taxon>
        <taxon>Ignavibacteriota</taxon>
        <taxon>Ignavibacteria</taxon>
        <taxon>Ignavibacteriales</taxon>
        <taxon>Melioribacteraceae</taxon>
        <taxon>Stygiobacter</taxon>
    </lineage>
</organism>
<evidence type="ECO:0000256" key="1">
    <source>
        <dbReference type="SAM" id="Phobius"/>
    </source>
</evidence>
<gene>
    <name evidence="3" type="ORF">P0M35_02260</name>
</gene>
<comment type="caution">
    <text evidence="3">The sequence shown here is derived from an EMBL/GenBank/DDBJ whole genome shotgun (WGS) entry which is preliminary data.</text>
</comment>
<keyword evidence="1" id="KW-0472">Membrane</keyword>
<keyword evidence="1" id="KW-1133">Transmembrane helix</keyword>
<evidence type="ECO:0000259" key="2">
    <source>
        <dbReference type="Pfam" id="PF13399"/>
    </source>
</evidence>
<keyword evidence="1" id="KW-0812">Transmembrane</keyword>
<evidence type="ECO:0000313" key="4">
    <source>
        <dbReference type="Proteomes" id="UP001221302"/>
    </source>
</evidence>
<evidence type="ECO:0000313" key="3">
    <source>
        <dbReference type="EMBL" id="MDF1610961.1"/>
    </source>
</evidence>
<dbReference type="EMBL" id="JARGDL010000002">
    <property type="protein sequence ID" value="MDF1610961.1"/>
    <property type="molecule type" value="Genomic_DNA"/>
</dbReference>
<dbReference type="AlphaFoldDB" id="A0AAE3NU63"/>
<feature type="transmembrane region" description="Helical" evidence="1">
    <location>
        <begin position="21"/>
        <end position="42"/>
    </location>
</feature>
<feature type="domain" description="LytR/CpsA/Psr regulator C-terminal" evidence="2">
    <location>
        <begin position="65"/>
        <end position="153"/>
    </location>
</feature>
<dbReference type="Pfam" id="PF13399">
    <property type="entry name" value="LytR_C"/>
    <property type="match status" value="1"/>
</dbReference>
<proteinExistence type="predicted"/>
<sequence>MEKSRTTKQKQTNLKSPTINILLNISLFFLSAIIVYMSYSLYVKLSYKSTKFDDEIVEGKVSELIQVDVRNGCGVSGVADRYTDFLRSKGFDVADYGNYISSEVDETLVIDRMGNMANAYEVAKALGVKKQNIIQQLNKDYFIDVSVIIGKDYLTLNPFK</sequence>
<name>A0AAE3NU63_9BACT</name>
<dbReference type="InterPro" id="IPR027381">
    <property type="entry name" value="LytR/CpsA/Psr_C"/>
</dbReference>
<protein>
    <submittedName>
        <fullName evidence="3">LytR C-terminal domain-containing protein</fullName>
    </submittedName>
</protein>
<dbReference type="RefSeq" id="WP_321534727.1">
    <property type="nucleotide sequence ID" value="NZ_JARGDL010000002.1"/>
</dbReference>
<reference evidence="3" key="1">
    <citation type="submission" date="2023-03" db="EMBL/GenBank/DDBJ databases">
        <title>Stygiobacter electus gen. nov., sp. nov., facultatively anaerobic thermotolerant bacterium of the class Ignavibacteria from a well of Yessentuki mineral water deposit.</title>
        <authorList>
            <person name="Podosokorskaya O.A."/>
            <person name="Elcheninov A.G."/>
            <person name="Petrova N.F."/>
            <person name="Zavarzina D.G."/>
            <person name="Kublanov I.V."/>
            <person name="Merkel A.Y."/>
        </authorList>
    </citation>
    <scope>NUCLEOTIDE SEQUENCE</scope>
    <source>
        <strain evidence="3">09-Me</strain>
    </source>
</reference>
<keyword evidence="4" id="KW-1185">Reference proteome</keyword>
<dbReference type="Gene3D" id="3.30.70.2390">
    <property type="match status" value="1"/>
</dbReference>
<accession>A0AAE3NU63</accession>
<dbReference type="Proteomes" id="UP001221302">
    <property type="component" value="Unassembled WGS sequence"/>
</dbReference>